<dbReference type="GO" id="GO:0031460">
    <property type="term" value="P:glycine betaine transport"/>
    <property type="evidence" value="ECO:0007669"/>
    <property type="project" value="TreeGrafter"/>
</dbReference>
<dbReference type="SUPFAM" id="SSF161098">
    <property type="entry name" value="MetI-like"/>
    <property type="match status" value="1"/>
</dbReference>
<dbReference type="Gene3D" id="1.10.3720.10">
    <property type="entry name" value="MetI-like"/>
    <property type="match status" value="1"/>
</dbReference>
<dbReference type="InterPro" id="IPR051204">
    <property type="entry name" value="ABC_transp_perm/SBD"/>
</dbReference>
<evidence type="ECO:0000256" key="1">
    <source>
        <dbReference type="ARBA" id="ARBA00004141"/>
    </source>
</evidence>
<evidence type="ECO:0000256" key="4">
    <source>
        <dbReference type="ARBA" id="ARBA00022989"/>
    </source>
</evidence>
<comment type="caution">
    <text evidence="8">The sequence shown here is derived from an EMBL/GenBank/DDBJ whole genome shotgun (WGS) entry which is preliminary data.</text>
</comment>
<gene>
    <name evidence="8" type="ORF">HNR73_006923</name>
</gene>
<reference evidence="8 9" key="1">
    <citation type="submission" date="2020-08" db="EMBL/GenBank/DDBJ databases">
        <title>Genomic Encyclopedia of Type Strains, Phase IV (KMG-IV): sequencing the most valuable type-strain genomes for metagenomic binning, comparative biology and taxonomic classification.</title>
        <authorList>
            <person name="Goeker M."/>
        </authorList>
    </citation>
    <scope>NUCLEOTIDE SEQUENCE [LARGE SCALE GENOMIC DNA]</scope>
    <source>
        <strain evidence="8 9">YIM 65646</strain>
    </source>
</reference>
<dbReference type="InterPro" id="IPR035906">
    <property type="entry name" value="MetI-like_sf"/>
</dbReference>
<feature type="transmembrane region" description="Helical" evidence="6">
    <location>
        <begin position="103"/>
        <end position="121"/>
    </location>
</feature>
<keyword evidence="2 6" id="KW-0813">Transport</keyword>
<organism evidence="8 9">
    <name type="scientific">Phytomonospora endophytica</name>
    <dbReference type="NCBI Taxonomy" id="714109"/>
    <lineage>
        <taxon>Bacteria</taxon>
        <taxon>Bacillati</taxon>
        <taxon>Actinomycetota</taxon>
        <taxon>Actinomycetes</taxon>
        <taxon>Micromonosporales</taxon>
        <taxon>Micromonosporaceae</taxon>
        <taxon>Phytomonospora</taxon>
    </lineage>
</organism>
<comment type="similarity">
    <text evidence="6">Belongs to the binding-protein-dependent transport system permease family.</text>
</comment>
<protein>
    <submittedName>
        <fullName evidence="8">Osmoprotectant transport system permease protein</fullName>
    </submittedName>
</protein>
<evidence type="ECO:0000256" key="3">
    <source>
        <dbReference type="ARBA" id="ARBA00022692"/>
    </source>
</evidence>
<dbReference type="InterPro" id="IPR000515">
    <property type="entry name" value="MetI-like"/>
</dbReference>
<keyword evidence="5 6" id="KW-0472">Membrane</keyword>
<keyword evidence="4 6" id="KW-1133">Transmembrane helix</keyword>
<evidence type="ECO:0000256" key="5">
    <source>
        <dbReference type="ARBA" id="ARBA00023136"/>
    </source>
</evidence>
<proteinExistence type="inferred from homology"/>
<dbReference type="GO" id="GO:0005886">
    <property type="term" value="C:plasma membrane"/>
    <property type="evidence" value="ECO:0007669"/>
    <property type="project" value="UniProtKB-SubCell"/>
</dbReference>
<keyword evidence="9" id="KW-1185">Reference proteome</keyword>
<feature type="domain" description="ABC transmembrane type-1" evidence="7">
    <location>
        <begin position="43"/>
        <end position="223"/>
    </location>
</feature>
<keyword evidence="3 6" id="KW-0812">Transmembrane</keyword>
<dbReference type="Pfam" id="PF00528">
    <property type="entry name" value="BPD_transp_1"/>
    <property type="match status" value="1"/>
</dbReference>
<dbReference type="PROSITE" id="PS50928">
    <property type="entry name" value="ABC_TM1"/>
    <property type="match status" value="1"/>
</dbReference>
<feature type="transmembrane region" description="Helical" evidence="6">
    <location>
        <begin position="49"/>
        <end position="69"/>
    </location>
</feature>
<dbReference type="PANTHER" id="PTHR30177">
    <property type="entry name" value="GLYCINE BETAINE/L-PROLINE TRANSPORT SYSTEM PERMEASE PROTEIN PROW"/>
    <property type="match status" value="1"/>
</dbReference>
<sequence>MPFPSGADLRPDAVSAMLDAVPDDPWFSWSYIQNNAESLGAAFTEHVELTALAMLFAAVLAIPLGILAYRTRWLTAPILALSGVLYTVPSLALFALLAPFMGLTATTVLVGLVMYALLIIVRGTLTGLRQVPEEVRDAADGMGYGSFAMLMRIEIPLALPSILTGLRIAAVSTVALVTVGAVLGKGGLGGLILSGFRNNLYKPQIVTATVLCVALALACDLLLSWLGKLVTPWTRKAVAS</sequence>
<dbReference type="Proteomes" id="UP000548476">
    <property type="component" value="Unassembled WGS sequence"/>
</dbReference>
<dbReference type="PANTHER" id="PTHR30177:SF4">
    <property type="entry name" value="OSMOPROTECTANT IMPORT PERMEASE PROTEIN OSMW"/>
    <property type="match status" value="1"/>
</dbReference>
<dbReference type="GO" id="GO:0055085">
    <property type="term" value="P:transmembrane transport"/>
    <property type="evidence" value="ECO:0007669"/>
    <property type="project" value="InterPro"/>
</dbReference>
<accession>A0A841FTA7</accession>
<name>A0A841FTA7_9ACTN</name>
<comment type="subcellular location">
    <subcellularLocation>
        <location evidence="6">Cell membrane</location>
        <topology evidence="6">Multi-pass membrane protein</topology>
    </subcellularLocation>
    <subcellularLocation>
        <location evidence="1">Membrane</location>
        <topology evidence="1">Multi-pass membrane protein</topology>
    </subcellularLocation>
</comment>
<dbReference type="AlphaFoldDB" id="A0A841FTA7"/>
<evidence type="ECO:0000313" key="8">
    <source>
        <dbReference type="EMBL" id="MBB6039034.1"/>
    </source>
</evidence>
<dbReference type="CDD" id="cd06261">
    <property type="entry name" value="TM_PBP2"/>
    <property type="match status" value="1"/>
</dbReference>
<feature type="transmembrane region" description="Helical" evidence="6">
    <location>
        <begin position="76"/>
        <end position="97"/>
    </location>
</feature>
<feature type="transmembrane region" description="Helical" evidence="6">
    <location>
        <begin position="168"/>
        <end position="193"/>
    </location>
</feature>
<evidence type="ECO:0000256" key="2">
    <source>
        <dbReference type="ARBA" id="ARBA00022448"/>
    </source>
</evidence>
<evidence type="ECO:0000313" key="9">
    <source>
        <dbReference type="Proteomes" id="UP000548476"/>
    </source>
</evidence>
<dbReference type="EMBL" id="JACHGT010000019">
    <property type="protein sequence ID" value="MBB6039034.1"/>
    <property type="molecule type" value="Genomic_DNA"/>
</dbReference>
<dbReference type="RefSeq" id="WP_239122289.1">
    <property type="nucleotide sequence ID" value="NZ_BONT01000074.1"/>
</dbReference>
<feature type="transmembrane region" description="Helical" evidence="6">
    <location>
        <begin position="205"/>
        <end position="226"/>
    </location>
</feature>
<evidence type="ECO:0000259" key="7">
    <source>
        <dbReference type="PROSITE" id="PS50928"/>
    </source>
</evidence>
<evidence type="ECO:0000256" key="6">
    <source>
        <dbReference type="RuleBase" id="RU363032"/>
    </source>
</evidence>